<evidence type="ECO:0000313" key="1">
    <source>
        <dbReference type="Proteomes" id="UP000887540"/>
    </source>
</evidence>
<name>A0A914CZ54_9BILA</name>
<sequence length="89" mass="9779">MPKTSTILGNDLKLGYGKPTNRCYTYSTEQRSKPKQATYTCLKLGPAFVAEVNAEIAQLGCKDGQCSEFTPVYVKLDLFPFLYLGSTTG</sequence>
<reference evidence="2" key="1">
    <citation type="submission" date="2022-11" db="UniProtKB">
        <authorList>
            <consortium name="WormBaseParasite"/>
        </authorList>
    </citation>
    <scope>IDENTIFICATION</scope>
</reference>
<accession>A0A914CZ54</accession>
<keyword evidence="1" id="KW-1185">Reference proteome</keyword>
<dbReference type="AlphaFoldDB" id="A0A914CZ54"/>
<protein>
    <submittedName>
        <fullName evidence="2">Uncharacterized protein</fullName>
    </submittedName>
</protein>
<evidence type="ECO:0000313" key="2">
    <source>
        <dbReference type="WBParaSite" id="ACRNAN_scaffold16621.g14574.t1"/>
    </source>
</evidence>
<organism evidence="1 2">
    <name type="scientific">Acrobeloides nanus</name>
    <dbReference type="NCBI Taxonomy" id="290746"/>
    <lineage>
        <taxon>Eukaryota</taxon>
        <taxon>Metazoa</taxon>
        <taxon>Ecdysozoa</taxon>
        <taxon>Nematoda</taxon>
        <taxon>Chromadorea</taxon>
        <taxon>Rhabditida</taxon>
        <taxon>Tylenchina</taxon>
        <taxon>Cephalobomorpha</taxon>
        <taxon>Cephaloboidea</taxon>
        <taxon>Cephalobidae</taxon>
        <taxon>Acrobeloides</taxon>
    </lineage>
</organism>
<dbReference type="Proteomes" id="UP000887540">
    <property type="component" value="Unplaced"/>
</dbReference>
<proteinExistence type="predicted"/>
<dbReference type="WBParaSite" id="ACRNAN_scaffold16621.g14574.t1">
    <property type="protein sequence ID" value="ACRNAN_scaffold16621.g14574.t1"/>
    <property type="gene ID" value="ACRNAN_scaffold16621.g14574"/>
</dbReference>